<evidence type="ECO:0000256" key="1">
    <source>
        <dbReference type="ARBA" id="ARBA00023319"/>
    </source>
</evidence>
<dbReference type="InterPro" id="IPR003599">
    <property type="entry name" value="Ig_sub"/>
</dbReference>
<dbReference type="InterPro" id="IPR036179">
    <property type="entry name" value="Ig-like_dom_sf"/>
</dbReference>
<dbReference type="AlphaFoldDB" id="A0A8J5ZV41"/>
<dbReference type="Pfam" id="PF00047">
    <property type="entry name" value="ig"/>
    <property type="match status" value="1"/>
</dbReference>
<dbReference type="InterPro" id="IPR007110">
    <property type="entry name" value="Ig-like_dom"/>
</dbReference>
<dbReference type="PANTHER" id="PTHR14334">
    <property type="entry name" value="B-CELL ANTIGEN RECEPTOR COMPLEX-ASSOCIATED PROTEIN"/>
    <property type="match status" value="1"/>
</dbReference>
<comment type="caution">
    <text evidence="4">The sequence shown here is derived from an EMBL/GenBank/DDBJ whole genome shotgun (WGS) entry which is preliminary data.</text>
</comment>
<keyword evidence="5" id="KW-1185">Reference proteome</keyword>
<dbReference type="GO" id="GO:0019815">
    <property type="term" value="C:B cell receptor complex"/>
    <property type="evidence" value="ECO:0007669"/>
    <property type="project" value="TreeGrafter"/>
</dbReference>
<evidence type="ECO:0000313" key="5">
    <source>
        <dbReference type="Proteomes" id="UP000700334"/>
    </source>
</evidence>
<dbReference type="OrthoDB" id="8915525at2759"/>
<sequence>GQGWSEPPDQTWRTHLSTGPWGQALWVDPGLPSVTVSLGEKVHLQCTHRSNNGKSNHLKVTWWHSHISNFSWPPTSMENHTFGHELIIQQVNESHRGLYRCQVEEGNQTQKSCGTYLRVRQPPPRPFLDMGEGTKNNIITAEGIILLICAVVPGMLLLFRKRWQNLKFEVDTRDDYEDENLYEVSGKGAQVRSPGFLPGLAGPGIPGLQAPRPSTTSPLQGLNLDDCSMYEDISRGLQGTYQDVGSLHIGDVQLEKP</sequence>
<dbReference type="EMBL" id="JAGFMF010012129">
    <property type="protein sequence ID" value="KAG8507027.1"/>
    <property type="molecule type" value="Genomic_DNA"/>
</dbReference>
<dbReference type="InterPro" id="IPR013151">
    <property type="entry name" value="Immunoglobulin_dom"/>
</dbReference>
<keyword evidence="2" id="KW-0472">Membrane</keyword>
<dbReference type="GO" id="GO:0009897">
    <property type="term" value="C:external side of plasma membrane"/>
    <property type="evidence" value="ECO:0007669"/>
    <property type="project" value="TreeGrafter"/>
</dbReference>
<keyword evidence="2" id="KW-0812">Transmembrane</keyword>
<organism evidence="4 5">
    <name type="scientific">Galemys pyrenaicus</name>
    <name type="common">Iberian desman</name>
    <name type="synonym">Pyrenean desman</name>
    <dbReference type="NCBI Taxonomy" id="202257"/>
    <lineage>
        <taxon>Eukaryota</taxon>
        <taxon>Metazoa</taxon>
        <taxon>Chordata</taxon>
        <taxon>Craniata</taxon>
        <taxon>Vertebrata</taxon>
        <taxon>Euteleostomi</taxon>
        <taxon>Mammalia</taxon>
        <taxon>Eutheria</taxon>
        <taxon>Laurasiatheria</taxon>
        <taxon>Eulipotyphla</taxon>
        <taxon>Talpidae</taxon>
        <taxon>Galemys</taxon>
    </lineage>
</organism>
<dbReference type="SMART" id="SM00409">
    <property type="entry name" value="IG"/>
    <property type="match status" value="1"/>
</dbReference>
<keyword evidence="4" id="KW-0675">Receptor</keyword>
<dbReference type="SUPFAM" id="SSF48726">
    <property type="entry name" value="Immunoglobulin"/>
    <property type="match status" value="1"/>
</dbReference>
<dbReference type="PANTHER" id="PTHR14334:SF1">
    <property type="entry name" value="B-CELL ANTIGEN RECEPTOR COMPLEX-ASSOCIATED PROTEIN ALPHA CHAIN"/>
    <property type="match status" value="1"/>
</dbReference>
<accession>A0A8J5ZV41</accession>
<gene>
    <name evidence="4" type="ORF">J0S82_002902</name>
</gene>
<feature type="transmembrane region" description="Helical" evidence="2">
    <location>
        <begin position="138"/>
        <end position="159"/>
    </location>
</feature>
<dbReference type="CDD" id="cd00096">
    <property type="entry name" value="Ig"/>
    <property type="match status" value="1"/>
</dbReference>
<reference evidence="4" key="1">
    <citation type="journal article" date="2021" name="Evol. Appl.">
        <title>The genome of the Pyrenean desman and the effects of bottlenecks and inbreeding on the genomic landscape of an endangered species.</title>
        <authorList>
            <person name="Escoda L."/>
            <person name="Castresana J."/>
        </authorList>
    </citation>
    <scope>NUCLEOTIDE SEQUENCE</scope>
    <source>
        <strain evidence="4">IBE-C5619</strain>
    </source>
</reference>
<dbReference type="Gene3D" id="2.60.40.10">
    <property type="entry name" value="Immunoglobulins"/>
    <property type="match status" value="1"/>
</dbReference>
<evidence type="ECO:0000259" key="3">
    <source>
        <dbReference type="PROSITE" id="PS50835"/>
    </source>
</evidence>
<keyword evidence="2" id="KW-1133">Transmembrane helix</keyword>
<dbReference type="PROSITE" id="PS50835">
    <property type="entry name" value="IG_LIKE"/>
    <property type="match status" value="1"/>
</dbReference>
<evidence type="ECO:0000256" key="2">
    <source>
        <dbReference type="SAM" id="Phobius"/>
    </source>
</evidence>
<dbReference type="InterPro" id="IPR013783">
    <property type="entry name" value="Ig-like_fold"/>
</dbReference>
<feature type="non-terminal residue" evidence="4">
    <location>
        <position position="1"/>
    </location>
</feature>
<feature type="domain" description="Ig-like" evidence="3">
    <location>
        <begin position="29"/>
        <end position="114"/>
    </location>
</feature>
<evidence type="ECO:0000313" key="4">
    <source>
        <dbReference type="EMBL" id="KAG8507027.1"/>
    </source>
</evidence>
<dbReference type="GO" id="GO:0030183">
    <property type="term" value="P:B cell differentiation"/>
    <property type="evidence" value="ECO:0007669"/>
    <property type="project" value="TreeGrafter"/>
</dbReference>
<keyword evidence="1" id="KW-0393">Immunoglobulin domain</keyword>
<name>A0A8J5ZV41_GALPY</name>
<protein>
    <submittedName>
        <fullName evidence="4">B-cell antigen receptor complex-associated protein alpha chain</fullName>
    </submittedName>
</protein>
<dbReference type="GO" id="GO:0050853">
    <property type="term" value="P:B cell receptor signaling pathway"/>
    <property type="evidence" value="ECO:0007669"/>
    <property type="project" value="TreeGrafter"/>
</dbReference>
<proteinExistence type="predicted"/>
<dbReference type="Proteomes" id="UP000700334">
    <property type="component" value="Unassembled WGS sequence"/>
</dbReference>